<feature type="region of interest" description="Disordered" evidence="1">
    <location>
        <begin position="233"/>
        <end position="266"/>
    </location>
</feature>
<feature type="compositionally biased region" description="Acidic residues" evidence="1">
    <location>
        <begin position="174"/>
        <end position="188"/>
    </location>
</feature>
<feature type="transmembrane region" description="Helical" evidence="2">
    <location>
        <begin position="33"/>
        <end position="63"/>
    </location>
</feature>
<sequence length="304" mass="32495">MTEDEPADDAPPGDRLLRLYERYIGEPETESEVYFGFGLFFAGITCAVIGLVLFVAGASLYGLRTGGYFALAQPGYFLGMLSVPLALLSVVILLPTERRASVGGLVGTAITIVASVAFVLSYPDQWFEFGTQNTLLVVGTYAVGLALLAAVTGSALVAHRLEQAQATVAVPEDSGADEATETVTDEEIQADIDEAMSNVDLSWGGVEKDDNRDLSFREDYADEASGSLNVEAKKTVNPGGVDSQVEGLKQLKGGDRDVETSESTVDDQTAALNELKQQKRNDEVDALDDEPDGVIARLRSWLSD</sequence>
<protein>
    <recommendedName>
        <fullName evidence="3">Cell division protein A N-terminal domain-containing protein</fullName>
    </recommendedName>
</protein>
<keyword evidence="2" id="KW-0812">Transmembrane</keyword>
<dbReference type="RefSeq" id="WP_092695411.1">
    <property type="nucleotide sequence ID" value="NZ_FNBK01000024.1"/>
</dbReference>
<feature type="transmembrane region" description="Helical" evidence="2">
    <location>
        <begin position="134"/>
        <end position="157"/>
    </location>
</feature>
<evidence type="ECO:0000313" key="4">
    <source>
        <dbReference type="EMBL" id="SDG32372.1"/>
    </source>
</evidence>
<feature type="transmembrane region" description="Helical" evidence="2">
    <location>
        <begin position="100"/>
        <end position="122"/>
    </location>
</feature>
<reference evidence="5" key="1">
    <citation type="submission" date="2016-10" db="EMBL/GenBank/DDBJ databases">
        <authorList>
            <person name="Varghese N."/>
            <person name="Submissions S."/>
        </authorList>
    </citation>
    <scope>NUCLEOTIDE SEQUENCE [LARGE SCALE GENOMIC DNA]</scope>
    <source>
        <strain evidence="5">IBRC-M 10760</strain>
    </source>
</reference>
<dbReference type="EMBL" id="FNBK01000024">
    <property type="protein sequence ID" value="SDG32372.1"/>
    <property type="molecule type" value="Genomic_DNA"/>
</dbReference>
<dbReference type="Pfam" id="PF23600">
    <property type="entry name" value="CdpA_N"/>
    <property type="match status" value="1"/>
</dbReference>
<dbReference type="OrthoDB" id="157486at2157"/>
<evidence type="ECO:0000256" key="1">
    <source>
        <dbReference type="SAM" id="MobiDB-lite"/>
    </source>
</evidence>
<accession>A0A1G7TB87</accession>
<feature type="transmembrane region" description="Helical" evidence="2">
    <location>
        <begin position="75"/>
        <end position="94"/>
    </location>
</feature>
<keyword evidence="2" id="KW-1133">Transmembrane helix</keyword>
<feature type="region of interest" description="Disordered" evidence="1">
    <location>
        <begin position="168"/>
        <end position="188"/>
    </location>
</feature>
<dbReference type="Proteomes" id="UP000199076">
    <property type="component" value="Unassembled WGS sequence"/>
</dbReference>
<evidence type="ECO:0000256" key="2">
    <source>
        <dbReference type="SAM" id="Phobius"/>
    </source>
</evidence>
<keyword evidence="5" id="KW-1185">Reference proteome</keyword>
<evidence type="ECO:0000313" key="5">
    <source>
        <dbReference type="Proteomes" id="UP000199076"/>
    </source>
</evidence>
<gene>
    <name evidence="4" type="ORF">SAMN05216218_12420</name>
</gene>
<name>A0A1G7TB87_9EURY</name>
<dbReference type="STRING" id="660518.SAMN05216218_12420"/>
<keyword evidence="2" id="KW-0472">Membrane</keyword>
<feature type="domain" description="Cell division protein A N-terminal" evidence="3">
    <location>
        <begin position="15"/>
        <end position="164"/>
    </location>
</feature>
<dbReference type="AlphaFoldDB" id="A0A1G7TB87"/>
<organism evidence="4 5">
    <name type="scientific">Halorientalis regularis</name>
    <dbReference type="NCBI Taxonomy" id="660518"/>
    <lineage>
        <taxon>Archaea</taxon>
        <taxon>Methanobacteriati</taxon>
        <taxon>Methanobacteriota</taxon>
        <taxon>Stenosarchaea group</taxon>
        <taxon>Halobacteria</taxon>
        <taxon>Halobacteriales</taxon>
        <taxon>Haloarculaceae</taxon>
        <taxon>Halorientalis</taxon>
    </lineage>
</organism>
<proteinExistence type="predicted"/>
<evidence type="ECO:0000259" key="3">
    <source>
        <dbReference type="Pfam" id="PF23600"/>
    </source>
</evidence>
<dbReference type="InterPro" id="IPR055563">
    <property type="entry name" value="CdpA_N"/>
</dbReference>